<name>A0A4P2Q795_SORCE</name>
<evidence type="ECO:0000256" key="2">
    <source>
        <dbReference type="SAM" id="MobiDB-lite"/>
    </source>
</evidence>
<feature type="compositionally biased region" description="Basic and acidic residues" evidence="2">
    <location>
        <begin position="152"/>
        <end position="171"/>
    </location>
</feature>
<evidence type="ECO:0000256" key="1">
    <source>
        <dbReference type="SAM" id="Coils"/>
    </source>
</evidence>
<evidence type="ECO:0000313" key="3">
    <source>
        <dbReference type="EMBL" id="AUX24883.1"/>
    </source>
</evidence>
<keyword evidence="1" id="KW-0175">Coiled coil</keyword>
<dbReference type="RefSeq" id="WP_129351451.1">
    <property type="nucleotide sequence ID" value="NZ_CP012670.1"/>
</dbReference>
<evidence type="ECO:0000313" key="4">
    <source>
        <dbReference type="Proteomes" id="UP000295781"/>
    </source>
</evidence>
<organism evidence="3 4">
    <name type="scientific">Sorangium cellulosum</name>
    <name type="common">Polyangium cellulosum</name>
    <dbReference type="NCBI Taxonomy" id="56"/>
    <lineage>
        <taxon>Bacteria</taxon>
        <taxon>Pseudomonadati</taxon>
        <taxon>Myxococcota</taxon>
        <taxon>Polyangia</taxon>
        <taxon>Polyangiales</taxon>
        <taxon>Polyangiaceae</taxon>
        <taxon>Sorangium</taxon>
    </lineage>
</organism>
<proteinExistence type="predicted"/>
<protein>
    <submittedName>
        <fullName evidence="3">Uncharacterized protein</fullName>
    </submittedName>
</protein>
<gene>
    <name evidence="3" type="ORF">SOCEGT47_054230</name>
</gene>
<reference evidence="3 4" key="1">
    <citation type="submission" date="2015-09" db="EMBL/GenBank/DDBJ databases">
        <title>Sorangium comparison.</title>
        <authorList>
            <person name="Zaburannyi N."/>
            <person name="Bunk B."/>
            <person name="Overmann J."/>
            <person name="Mueller R."/>
        </authorList>
    </citation>
    <scope>NUCLEOTIDE SEQUENCE [LARGE SCALE GENOMIC DNA]</scope>
    <source>
        <strain evidence="3 4">So ceGT47</strain>
    </source>
</reference>
<dbReference type="OrthoDB" id="5533205at2"/>
<feature type="coiled-coil region" evidence="1">
    <location>
        <begin position="15"/>
        <end position="42"/>
    </location>
</feature>
<accession>A0A4P2Q795</accession>
<dbReference type="EMBL" id="CP012670">
    <property type="protein sequence ID" value="AUX24883.1"/>
    <property type="molecule type" value="Genomic_DNA"/>
</dbReference>
<dbReference type="AlphaFoldDB" id="A0A4P2Q795"/>
<dbReference type="Proteomes" id="UP000295781">
    <property type="component" value="Chromosome"/>
</dbReference>
<feature type="region of interest" description="Disordered" evidence="2">
    <location>
        <begin position="150"/>
        <end position="182"/>
    </location>
</feature>
<sequence length="182" mass="19917">MQNKVGNVVPSEKLVHGLVEELSSLEEKVKKFTVELTAEERKATTKMRTGGEPIARLVGDLAEANGVTLPKISVEGMRADLLLIERMKPLQAALDDLSQRVADTILQAQSEAWWAATAYYTTLSRMAAADAKLERSLKPAVEFFAIGRRKKTAEQPADKKPVELPADRKPVEQPAAPVNGDL</sequence>